<evidence type="ECO:0000259" key="12">
    <source>
        <dbReference type="Pfam" id="PF03061"/>
    </source>
</evidence>
<dbReference type="UniPathway" id="UPA00378"/>
<keyword evidence="7 10" id="KW-0256">Endoplasmic reticulum</keyword>
<dbReference type="AlphaFoldDB" id="A0A4S4LGU6"/>
<evidence type="ECO:0000256" key="1">
    <source>
        <dbReference type="ARBA" id="ARBA00004477"/>
    </source>
</evidence>
<comment type="pathway">
    <text evidence="2 10">Protein modification; protein glycosylation.</text>
</comment>
<evidence type="ECO:0000256" key="9">
    <source>
        <dbReference type="ARBA" id="ARBA00023136"/>
    </source>
</evidence>
<accession>A0A4S4LGU6</accession>
<feature type="transmembrane region" description="Helical" evidence="10">
    <location>
        <begin position="628"/>
        <end position="647"/>
    </location>
</feature>
<evidence type="ECO:0000256" key="6">
    <source>
        <dbReference type="ARBA" id="ARBA00022692"/>
    </source>
</evidence>
<dbReference type="PANTHER" id="PTHR12413:SF1">
    <property type="entry name" value="DOLICHYL PYROPHOSPHATE MAN9GLCNAC2 ALPHA-1,3-GLUCOSYLTRANSFERASE"/>
    <property type="match status" value="1"/>
</dbReference>
<feature type="transmembrane region" description="Helical" evidence="10">
    <location>
        <begin position="551"/>
        <end position="576"/>
    </location>
</feature>
<feature type="transmembrane region" description="Helical" evidence="10">
    <location>
        <begin position="431"/>
        <end position="451"/>
    </location>
</feature>
<keyword evidence="14" id="KW-1185">Reference proteome</keyword>
<feature type="transmembrane region" description="Helical" evidence="10">
    <location>
        <begin position="686"/>
        <end position="705"/>
    </location>
</feature>
<keyword evidence="9 10" id="KW-0472">Membrane</keyword>
<keyword evidence="8 10" id="KW-1133">Transmembrane helix</keyword>
<comment type="similarity">
    <text evidence="3 10">Belongs to the ALG6/ALG8 glucosyltransferase family.</text>
</comment>
<proteinExistence type="inferred from homology"/>
<feature type="domain" description="Thioesterase" evidence="12">
    <location>
        <begin position="1"/>
        <end position="66"/>
    </location>
</feature>
<evidence type="ECO:0000256" key="8">
    <source>
        <dbReference type="ARBA" id="ARBA00022989"/>
    </source>
</evidence>
<dbReference type="InterPro" id="IPR006683">
    <property type="entry name" value="Thioestr_dom"/>
</dbReference>
<evidence type="ECO:0000256" key="4">
    <source>
        <dbReference type="ARBA" id="ARBA00022676"/>
    </source>
</evidence>
<reference evidence="13 14" key="1">
    <citation type="submission" date="2019-02" db="EMBL/GenBank/DDBJ databases">
        <title>Genome sequencing of the rare red list fungi Phellinidium pouzarii.</title>
        <authorList>
            <person name="Buettner E."/>
            <person name="Kellner H."/>
        </authorList>
    </citation>
    <scope>NUCLEOTIDE SEQUENCE [LARGE SCALE GENOMIC DNA]</scope>
    <source>
        <strain evidence="13 14">DSM 108285</strain>
    </source>
</reference>
<dbReference type="InterPro" id="IPR029069">
    <property type="entry name" value="HotDog_dom_sf"/>
</dbReference>
<dbReference type="CDD" id="cd03443">
    <property type="entry name" value="PaaI_thioesterase"/>
    <property type="match status" value="1"/>
</dbReference>
<keyword evidence="6 10" id="KW-0812">Transmembrane</keyword>
<evidence type="ECO:0000256" key="7">
    <source>
        <dbReference type="ARBA" id="ARBA00022824"/>
    </source>
</evidence>
<evidence type="ECO:0000256" key="11">
    <source>
        <dbReference type="SAM" id="MobiDB-lite"/>
    </source>
</evidence>
<evidence type="ECO:0000256" key="2">
    <source>
        <dbReference type="ARBA" id="ARBA00004922"/>
    </source>
</evidence>
<dbReference type="PANTHER" id="PTHR12413">
    <property type="entry name" value="DOLICHYL GLYCOSYLTRANSFERASE"/>
    <property type="match status" value="1"/>
</dbReference>
<gene>
    <name evidence="13" type="ORF">EW145_g1304</name>
</gene>
<dbReference type="Gene3D" id="3.10.129.10">
    <property type="entry name" value="Hotdog Thioesterase"/>
    <property type="match status" value="1"/>
</dbReference>
<dbReference type="SUPFAM" id="SSF54637">
    <property type="entry name" value="Thioesterase/thiol ester dehydrase-isomerase"/>
    <property type="match status" value="1"/>
</dbReference>
<keyword evidence="5 10" id="KW-0808">Transferase</keyword>
<sequence length="724" mass="80898">MSLTDTLGSLAVATKGQYMTGVSVDIGTSFLKPAGVPGDTLKARATVTGIGRTLAFTKVDFTNVAGDIVAYGHHTKFVGKAYGHPENVKFSDDDLADQAPFDSLNTRKTTARRRQSSSSLRAISIGPRTNQLRIQSSALSIHSFAGSETDQSEIHSPAPRRHFLQTDSHQWLKAGPLSSTSSRPNSPLSIASTDNAEALYSSSPRRTRREQTLSFSSLLNHDHVALARQRKATPAFDREHIRSGGDVYEGGNAGAGKRWIRWMHRNRMRDQVLVCSVAAALWIKWCVGLGGYSGAETPPMFGDYEAQRHWMELTNHLRVHQWYTYDLQYWGLDYPPLTAYHSWICGFIGSLMDPSWFELDKSRGIETPGSKVFMLDSGHFQYNSIMLGFTLLALDFFSEGRDELGAICFVASLAFKQMALYYAPAIGSSRLFIRLAVITVASFVVIFIPFLPPFAPLTSILDPITRIFPFARGLFEDKVANFWCASNIIFKWRSWFSQPFLIKLSAALTALGSLPSAIDLVRGGWRVMDNSTMSAPSSVSSTTLGKKQEEAIAVSTLPILPWAMLSCSMSFFLFSFQVHEKTILLPLLPLNLLLSGASNDSFAFEWGVLVNNVAVFSMWPLLKKDGLTIPYFALTFFWNYVLGYNPFKKPTQRRLFRYLSLLVYAAILFIHFVEMFFAPPRRYPDLFPVLNVLVSTPVFFFTWLWSIKRSTEVAWGISGMGGRS</sequence>
<organism evidence="13 14">
    <name type="scientific">Phellinidium pouzarii</name>
    <dbReference type="NCBI Taxonomy" id="167371"/>
    <lineage>
        <taxon>Eukaryota</taxon>
        <taxon>Fungi</taxon>
        <taxon>Dikarya</taxon>
        <taxon>Basidiomycota</taxon>
        <taxon>Agaricomycotina</taxon>
        <taxon>Agaricomycetes</taxon>
        <taxon>Hymenochaetales</taxon>
        <taxon>Hymenochaetaceae</taxon>
        <taxon>Phellinidium</taxon>
    </lineage>
</organism>
<dbReference type="Pfam" id="PF03061">
    <property type="entry name" value="4HBT"/>
    <property type="match status" value="1"/>
</dbReference>
<feature type="transmembrane region" description="Helical" evidence="10">
    <location>
        <begin position="659"/>
        <end position="680"/>
    </location>
</feature>
<feature type="region of interest" description="Disordered" evidence="11">
    <location>
        <begin position="92"/>
        <end position="119"/>
    </location>
</feature>
<comment type="subcellular location">
    <subcellularLocation>
        <location evidence="1 10">Endoplasmic reticulum membrane</location>
        <topology evidence="1 10">Multi-pass membrane protein</topology>
    </subcellularLocation>
</comment>
<dbReference type="Pfam" id="PF03155">
    <property type="entry name" value="Alg6_Alg8"/>
    <property type="match status" value="1"/>
</dbReference>
<dbReference type="GO" id="GO:0042281">
    <property type="term" value="F:dolichyl pyrophosphate Man9GlcNAc2 alpha-1,3-glucosyltransferase activity"/>
    <property type="evidence" value="ECO:0007669"/>
    <property type="project" value="TreeGrafter"/>
</dbReference>
<name>A0A4S4LGU6_9AGAM</name>
<comment type="caution">
    <text evidence="13">The sequence shown here is derived from an EMBL/GenBank/DDBJ whole genome shotgun (WGS) entry which is preliminary data.</text>
</comment>
<dbReference type="InterPro" id="IPR004856">
    <property type="entry name" value="Glyco_trans_ALG6/ALG8"/>
</dbReference>
<dbReference type="OrthoDB" id="5589195at2759"/>
<evidence type="ECO:0000256" key="10">
    <source>
        <dbReference type="RuleBase" id="RU363110"/>
    </source>
</evidence>
<dbReference type="EC" id="2.4.1.-" evidence="10"/>
<dbReference type="GO" id="GO:0005789">
    <property type="term" value="C:endoplasmic reticulum membrane"/>
    <property type="evidence" value="ECO:0007669"/>
    <property type="project" value="UniProtKB-SubCell"/>
</dbReference>
<protein>
    <recommendedName>
        <fullName evidence="10">Alpha-1,3-glucosyltransferase</fullName>
        <ecNumber evidence="10">2.4.1.-</ecNumber>
    </recommendedName>
</protein>
<evidence type="ECO:0000313" key="13">
    <source>
        <dbReference type="EMBL" id="THH10478.1"/>
    </source>
</evidence>
<comment type="caution">
    <text evidence="10">Lacks conserved residue(s) required for the propagation of feature annotation.</text>
</comment>
<dbReference type="Proteomes" id="UP000308199">
    <property type="component" value="Unassembled WGS sequence"/>
</dbReference>
<evidence type="ECO:0000256" key="3">
    <source>
        <dbReference type="ARBA" id="ARBA00008715"/>
    </source>
</evidence>
<dbReference type="EMBL" id="SGPK01000035">
    <property type="protein sequence ID" value="THH10478.1"/>
    <property type="molecule type" value="Genomic_DNA"/>
</dbReference>
<evidence type="ECO:0000313" key="14">
    <source>
        <dbReference type="Proteomes" id="UP000308199"/>
    </source>
</evidence>
<keyword evidence="4 10" id="KW-0328">Glycosyltransferase</keyword>
<evidence type="ECO:0000256" key="5">
    <source>
        <dbReference type="ARBA" id="ARBA00022679"/>
    </source>
</evidence>